<evidence type="ECO:0000313" key="2">
    <source>
        <dbReference type="Proteomes" id="UP001152798"/>
    </source>
</evidence>
<accession>A0A9P0MMG5</accession>
<keyword evidence="2" id="KW-1185">Reference proteome</keyword>
<sequence length="65" mass="7766">MDETGNLLETTFSTVVLFLHLKKKIHFTSMKHTWFREIIVKILIPYTFVTRQLFYSSLKNIVVTF</sequence>
<organism evidence="1 2">
    <name type="scientific">Nezara viridula</name>
    <name type="common">Southern green stink bug</name>
    <name type="synonym">Cimex viridulus</name>
    <dbReference type="NCBI Taxonomy" id="85310"/>
    <lineage>
        <taxon>Eukaryota</taxon>
        <taxon>Metazoa</taxon>
        <taxon>Ecdysozoa</taxon>
        <taxon>Arthropoda</taxon>
        <taxon>Hexapoda</taxon>
        <taxon>Insecta</taxon>
        <taxon>Pterygota</taxon>
        <taxon>Neoptera</taxon>
        <taxon>Paraneoptera</taxon>
        <taxon>Hemiptera</taxon>
        <taxon>Heteroptera</taxon>
        <taxon>Panheteroptera</taxon>
        <taxon>Pentatomomorpha</taxon>
        <taxon>Pentatomoidea</taxon>
        <taxon>Pentatomidae</taxon>
        <taxon>Pentatominae</taxon>
        <taxon>Nezara</taxon>
    </lineage>
</organism>
<name>A0A9P0MMG5_NEZVI</name>
<gene>
    <name evidence="1" type="ORF">NEZAVI_LOCUS8114</name>
</gene>
<dbReference type="Proteomes" id="UP001152798">
    <property type="component" value="Chromosome 4"/>
</dbReference>
<dbReference type="AlphaFoldDB" id="A0A9P0MMG5"/>
<dbReference type="EMBL" id="OV725080">
    <property type="protein sequence ID" value="CAH1398469.1"/>
    <property type="molecule type" value="Genomic_DNA"/>
</dbReference>
<reference evidence="1" key="1">
    <citation type="submission" date="2022-01" db="EMBL/GenBank/DDBJ databases">
        <authorList>
            <person name="King R."/>
        </authorList>
    </citation>
    <scope>NUCLEOTIDE SEQUENCE</scope>
</reference>
<protein>
    <submittedName>
        <fullName evidence="1">Uncharacterized protein</fullName>
    </submittedName>
</protein>
<proteinExistence type="predicted"/>
<evidence type="ECO:0000313" key="1">
    <source>
        <dbReference type="EMBL" id="CAH1398469.1"/>
    </source>
</evidence>